<evidence type="ECO:0000259" key="17">
    <source>
        <dbReference type="PROSITE" id="PS50886"/>
    </source>
</evidence>
<keyword evidence="21" id="KW-1185">Reference proteome</keyword>
<keyword evidence="8 15" id="KW-0547">Nucleotide-binding</keyword>
<dbReference type="InterPro" id="IPR033714">
    <property type="entry name" value="tRNA_bind_bactPheRS"/>
</dbReference>
<comment type="catalytic activity">
    <reaction evidence="14 15">
        <text>tRNA(Phe) + L-phenylalanine + ATP = L-phenylalanyl-tRNA(Phe) + AMP + diphosphate + H(+)</text>
        <dbReference type="Rhea" id="RHEA:19413"/>
        <dbReference type="Rhea" id="RHEA-COMP:9668"/>
        <dbReference type="Rhea" id="RHEA-COMP:9699"/>
        <dbReference type="ChEBI" id="CHEBI:15378"/>
        <dbReference type="ChEBI" id="CHEBI:30616"/>
        <dbReference type="ChEBI" id="CHEBI:33019"/>
        <dbReference type="ChEBI" id="CHEBI:58095"/>
        <dbReference type="ChEBI" id="CHEBI:78442"/>
        <dbReference type="ChEBI" id="CHEBI:78531"/>
        <dbReference type="ChEBI" id="CHEBI:456215"/>
        <dbReference type="EC" id="6.1.1.20"/>
    </reaction>
</comment>
<organism evidence="20 21">
    <name type="scientific">Desulfocucumis palustris</name>
    <dbReference type="NCBI Taxonomy" id="1898651"/>
    <lineage>
        <taxon>Bacteria</taxon>
        <taxon>Bacillati</taxon>
        <taxon>Bacillota</taxon>
        <taxon>Clostridia</taxon>
        <taxon>Eubacteriales</taxon>
        <taxon>Desulfocucumaceae</taxon>
        <taxon>Desulfocucumis</taxon>
    </lineage>
</organism>
<evidence type="ECO:0000256" key="8">
    <source>
        <dbReference type="ARBA" id="ARBA00022741"/>
    </source>
</evidence>
<evidence type="ECO:0000313" key="21">
    <source>
        <dbReference type="Proteomes" id="UP000239549"/>
    </source>
</evidence>
<dbReference type="InterPro" id="IPR045864">
    <property type="entry name" value="aa-tRNA-synth_II/BPL/LPL"/>
</dbReference>
<feature type="domain" description="B5" evidence="19">
    <location>
        <begin position="408"/>
        <end position="483"/>
    </location>
</feature>
<sequence length="807" mass="87537">MRVSYKWLKDYVDVTVSPGELADRLTLSGIAVEGVHELGAGIERVFTGKILNIEPHPNADRLTVCAVTTGGPENLQIVTGATNIRAGDVVPVAVEGARLAAGLVIKKSKLRGVESRGMLCSGQELGLDPKTMPADQAHGIMILPPETPLGLDIKPVIGLDDAILELDLTPNRGDAMSMVGVAREVAALLGQKLRLPDIDVDETGDGIEGRVKIDIKDTELCRRYVAKLFTGIKVGPSPGWMQERLRAAGVRPISNIVDITNYVMMELGQPLHAFDYDTLKDGRIIVRRAGEGEVLVSLDGVERRLNGDMLVIADPGGPVAVAGVMGGLATEVTENTRNVLLESAWFNPISIRKTSRVLGLRSESSSRFEKGIDLTGCLRAARRAASLLAEMGAGQVASGAVDNYPAPHVPKTIILRPDRIEHLVGTAVDSDACREILTALEFGVQKNHQGLMVTVPGHRPDVSLEVDLIEEVARMHGYDRVPTTLPYGPTTQGARTREQSLAMKVKDTMASLGFREVITYSFTSQEVFNKVNLAPESPLRNVLALQNPLSEEHSVMRTVMLPGLLEVLRRNANRRVTSLSIFELGKVYLSRGDAPLPEEKQVLSAAAMGGTSRGWNKPSLEKDFYYMKGVLESLLAQAGISGTSFEPFKDDPSYHPGRAARLTAGEQLLGVLGEVHPDVVENYELPGRVVAMEIDFGIMASLAGKAGKYRQIPRFPGIERDLAVVVELQVPVREIIGVVKKSGGNLLRRVELFDVYQGEQVQQGFQSLAFSLTFRAEDRTLTDDEAAGLINTIRENLAKKFGAQLRS</sequence>
<evidence type="ECO:0000256" key="4">
    <source>
        <dbReference type="ARBA" id="ARBA00022490"/>
    </source>
</evidence>
<evidence type="ECO:0000256" key="3">
    <source>
        <dbReference type="ARBA" id="ARBA00011209"/>
    </source>
</evidence>
<dbReference type="SUPFAM" id="SSF56037">
    <property type="entry name" value="PheT/TilS domain"/>
    <property type="match status" value="1"/>
</dbReference>
<dbReference type="SUPFAM" id="SSF54991">
    <property type="entry name" value="Anticodon-binding domain of PheRS"/>
    <property type="match status" value="1"/>
</dbReference>
<dbReference type="SMART" id="SM00874">
    <property type="entry name" value="B5"/>
    <property type="match status" value="1"/>
</dbReference>
<dbReference type="EC" id="6.1.1.20" evidence="15"/>
<dbReference type="Pfam" id="PF03147">
    <property type="entry name" value="FDX-ACB"/>
    <property type="match status" value="1"/>
</dbReference>
<dbReference type="InterPro" id="IPR005147">
    <property type="entry name" value="tRNA_synthase_B5-dom"/>
</dbReference>
<dbReference type="GO" id="GO:0005524">
    <property type="term" value="F:ATP binding"/>
    <property type="evidence" value="ECO:0007669"/>
    <property type="project" value="UniProtKB-UniRule"/>
</dbReference>
<dbReference type="Gene3D" id="2.40.50.140">
    <property type="entry name" value="Nucleic acid-binding proteins"/>
    <property type="match status" value="1"/>
</dbReference>
<evidence type="ECO:0000256" key="6">
    <source>
        <dbReference type="ARBA" id="ARBA00022598"/>
    </source>
</evidence>
<protein>
    <recommendedName>
        <fullName evidence="15">Phenylalanine--tRNA ligase beta subunit</fullName>
        <ecNumber evidence="15">6.1.1.20</ecNumber>
    </recommendedName>
    <alternativeName>
        <fullName evidence="15">Phenylalanyl-tRNA synthetase beta subunit</fullName>
        <shortName evidence="15">PheRS</shortName>
    </alternativeName>
</protein>
<dbReference type="SUPFAM" id="SSF46955">
    <property type="entry name" value="Putative DNA-binding domain"/>
    <property type="match status" value="1"/>
</dbReference>
<dbReference type="NCBIfam" id="NF045760">
    <property type="entry name" value="YtpR"/>
    <property type="match status" value="1"/>
</dbReference>
<gene>
    <name evidence="15" type="primary">pheT</name>
    <name evidence="20" type="ORF">DCCM_0919</name>
</gene>
<dbReference type="FunFam" id="3.50.40.10:FF:000001">
    <property type="entry name" value="Phenylalanine--tRNA ligase beta subunit"/>
    <property type="match status" value="1"/>
</dbReference>
<dbReference type="SUPFAM" id="SSF50249">
    <property type="entry name" value="Nucleic acid-binding proteins"/>
    <property type="match status" value="1"/>
</dbReference>
<keyword evidence="5 16" id="KW-0820">tRNA-binding</keyword>
<evidence type="ECO:0000256" key="12">
    <source>
        <dbReference type="ARBA" id="ARBA00022917"/>
    </source>
</evidence>
<dbReference type="PROSITE" id="PS50886">
    <property type="entry name" value="TRBD"/>
    <property type="match status" value="1"/>
</dbReference>
<dbReference type="SMART" id="SM00896">
    <property type="entry name" value="FDX-ACB"/>
    <property type="match status" value="1"/>
</dbReference>
<dbReference type="Gene3D" id="3.30.930.10">
    <property type="entry name" value="Bira Bifunctional Protein, Domain 2"/>
    <property type="match status" value="1"/>
</dbReference>
<dbReference type="GO" id="GO:0140096">
    <property type="term" value="F:catalytic activity, acting on a protein"/>
    <property type="evidence" value="ECO:0007669"/>
    <property type="project" value="UniProtKB-ARBA"/>
</dbReference>
<dbReference type="InterPro" id="IPR002547">
    <property type="entry name" value="tRNA-bd_dom"/>
</dbReference>
<keyword evidence="9 15" id="KW-0067">ATP-binding</keyword>
<dbReference type="GO" id="GO:0000049">
    <property type="term" value="F:tRNA binding"/>
    <property type="evidence" value="ECO:0007669"/>
    <property type="project" value="UniProtKB-UniRule"/>
</dbReference>
<feature type="domain" description="TRNA-binding" evidence="17">
    <location>
        <begin position="39"/>
        <end position="154"/>
    </location>
</feature>
<dbReference type="RefSeq" id="WP_104371204.1">
    <property type="nucleotide sequence ID" value="NZ_BFAV01000045.1"/>
</dbReference>
<evidence type="ECO:0000256" key="9">
    <source>
        <dbReference type="ARBA" id="ARBA00022840"/>
    </source>
</evidence>
<dbReference type="HAMAP" id="MF_00283">
    <property type="entry name" value="Phe_tRNA_synth_beta1"/>
    <property type="match status" value="1"/>
</dbReference>
<dbReference type="EMBL" id="BFAV01000045">
    <property type="protein sequence ID" value="GBF32723.1"/>
    <property type="molecule type" value="Genomic_DNA"/>
</dbReference>
<dbReference type="PANTHER" id="PTHR10947:SF0">
    <property type="entry name" value="PHENYLALANINE--TRNA LIGASE BETA SUBUNIT"/>
    <property type="match status" value="1"/>
</dbReference>
<comment type="cofactor">
    <cofactor evidence="15">
        <name>Mg(2+)</name>
        <dbReference type="ChEBI" id="CHEBI:18420"/>
    </cofactor>
    <text evidence="15">Binds 2 magnesium ions per tetramer.</text>
</comment>
<evidence type="ECO:0000259" key="18">
    <source>
        <dbReference type="PROSITE" id="PS51447"/>
    </source>
</evidence>
<dbReference type="GO" id="GO:0004826">
    <property type="term" value="F:phenylalanine-tRNA ligase activity"/>
    <property type="evidence" value="ECO:0007669"/>
    <property type="project" value="UniProtKB-UniRule"/>
</dbReference>
<evidence type="ECO:0000256" key="14">
    <source>
        <dbReference type="ARBA" id="ARBA00049255"/>
    </source>
</evidence>
<keyword evidence="13 15" id="KW-0030">Aminoacyl-tRNA synthetase</keyword>
<dbReference type="Gene3D" id="3.30.70.380">
    <property type="entry name" value="Ferrodoxin-fold anticodon-binding domain"/>
    <property type="match status" value="1"/>
</dbReference>
<dbReference type="InterPro" id="IPR005121">
    <property type="entry name" value="Fdx_antiC-bd"/>
</dbReference>
<dbReference type="AlphaFoldDB" id="A0A2L2XAN9"/>
<feature type="binding site" evidence="15">
    <location>
        <position position="470"/>
    </location>
    <ligand>
        <name>Mg(2+)</name>
        <dbReference type="ChEBI" id="CHEBI:18420"/>
        <note>shared with alpha subunit</note>
    </ligand>
</feature>
<evidence type="ECO:0000259" key="19">
    <source>
        <dbReference type="PROSITE" id="PS51483"/>
    </source>
</evidence>
<evidence type="ECO:0000256" key="15">
    <source>
        <dbReference type="HAMAP-Rule" id="MF_00283"/>
    </source>
</evidence>
<proteinExistence type="inferred from homology"/>
<dbReference type="Pfam" id="PF17759">
    <property type="entry name" value="tRNA_synthFbeta"/>
    <property type="match status" value="1"/>
</dbReference>
<feature type="domain" description="FDX-ACB" evidence="18">
    <location>
        <begin position="713"/>
        <end position="806"/>
    </location>
</feature>
<evidence type="ECO:0000256" key="11">
    <source>
        <dbReference type="ARBA" id="ARBA00022884"/>
    </source>
</evidence>
<dbReference type="GO" id="GO:0006432">
    <property type="term" value="P:phenylalanyl-tRNA aminoacylation"/>
    <property type="evidence" value="ECO:0007669"/>
    <property type="project" value="UniProtKB-UniRule"/>
</dbReference>
<dbReference type="FunFam" id="3.30.70.380:FF:000001">
    <property type="entry name" value="Phenylalanine--tRNA ligase beta subunit"/>
    <property type="match status" value="1"/>
</dbReference>
<evidence type="ECO:0000256" key="7">
    <source>
        <dbReference type="ARBA" id="ARBA00022723"/>
    </source>
</evidence>
<comment type="similarity">
    <text evidence="2 15">Belongs to the phenylalanyl-tRNA synthetase beta subunit family. Type 1 subfamily.</text>
</comment>
<dbReference type="OrthoDB" id="9805455at2"/>
<dbReference type="GO" id="GO:0000287">
    <property type="term" value="F:magnesium ion binding"/>
    <property type="evidence" value="ECO:0007669"/>
    <property type="project" value="UniProtKB-UniRule"/>
</dbReference>
<feature type="binding site" evidence="15">
    <location>
        <position position="467"/>
    </location>
    <ligand>
        <name>Mg(2+)</name>
        <dbReference type="ChEBI" id="CHEBI:18420"/>
        <note>shared with alpha subunit</note>
    </ligand>
</feature>
<evidence type="ECO:0000256" key="2">
    <source>
        <dbReference type="ARBA" id="ARBA00008653"/>
    </source>
</evidence>
<dbReference type="InterPro" id="IPR020825">
    <property type="entry name" value="Phe-tRNA_synthase-like_B3/B4"/>
</dbReference>
<dbReference type="Gene3D" id="3.50.40.10">
    <property type="entry name" value="Phenylalanyl-trna Synthetase, Chain B, domain 3"/>
    <property type="match status" value="1"/>
</dbReference>
<dbReference type="Pfam" id="PF01588">
    <property type="entry name" value="tRNA_bind"/>
    <property type="match status" value="1"/>
</dbReference>
<evidence type="ECO:0000256" key="5">
    <source>
        <dbReference type="ARBA" id="ARBA00022555"/>
    </source>
</evidence>
<evidence type="ECO:0000313" key="20">
    <source>
        <dbReference type="EMBL" id="GBF32723.1"/>
    </source>
</evidence>
<keyword evidence="11 16" id="KW-0694">RNA-binding</keyword>
<name>A0A2L2XAN9_9FIRM</name>
<dbReference type="InterPro" id="IPR012340">
    <property type="entry name" value="NA-bd_OB-fold"/>
</dbReference>
<keyword evidence="4 15" id="KW-0963">Cytoplasm</keyword>
<dbReference type="Pfam" id="PF03484">
    <property type="entry name" value="B5"/>
    <property type="match status" value="1"/>
</dbReference>
<keyword evidence="7 15" id="KW-0479">Metal-binding</keyword>
<accession>A0A2L2XAN9</accession>
<dbReference type="InterPro" id="IPR005146">
    <property type="entry name" value="B3/B4_tRNA-bd"/>
</dbReference>
<dbReference type="InterPro" id="IPR036690">
    <property type="entry name" value="Fdx_antiC-bd_sf"/>
</dbReference>
<dbReference type="SUPFAM" id="SSF55681">
    <property type="entry name" value="Class II aaRS and biotin synthetases"/>
    <property type="match status" value="1"/>
</dbReference>
<dbReference type="Proteomes" id="UP000239549">
    <property type="component" value="Unassembled WGS sequence"/>
</dbReference>
<keyword evidence="10 15" id="KW-0460">Magnesium</keyword>
<comment type="caution">
    <text evidence="20">The sequence shown here is derived from an EMBL/GenBank/DDBJ whole genome shotgun (WGS) entry which is preliminary data.</text>
</comment>
<dbReference type="InterPro" id="IPR004532">
    <property type="entry name" value="Phe-tRNA-ligase_IIc_bsu_bact"/>
</dbReference>
<dbReference type="FunFam" id="2.40.50.140:FF:000045">
    <property type="entry name" value="Phenylalanine--tRNA ligase beta subunit"/>
    <property type="match status" value="1"/>
</dbReference>
<dbReference type="CDD" id="cd00769">
    <property type="entry name" value="PheRS_beta_core"/>
    <property type="match status" value="1"/>
</dbReference>
<dbReference type="NCBIfam" id="TIGR00472">
    <property type="entry name" value="pheT_bact"/>
    <property type="match status" value="1"/>
</dbReference>
<feature type="binding site" evidence="15">
    <location>
        <position position="471"/>
    </location>
    <ligand>
        <name>Mg(2+)</name>
        <dbReference type="ChEBI" id="CHEBI:18420"/>
        <note>shared with alpha subunit</note>
    </ligand>
</feature>
<evidence type="ECO:0000256" key="1">
    <source>
        <dbReference type="ARBA" id="ARBA00004496"/>
    </source>
</evidence>
<feature type="binding site" evidence="15">
    <location>
        <position position="461"/>
    </location>
    <ligand>
        <name>Mg(2+)</name>
        <dbReference type="ChEBI" id="CHEBI:18420"/>
        <note>shared with alpha subunit</note>
    </ligand>
</feature>
<dbReference type="Gene3D" id="3.30.56.10">
    <property type="match status" value="2"/>
</dbReference>
<evidence type="ECO:0000256" key="16">
    <source>
        <dbReference type="PROSITE-ProRule" id="PRU00209"/>
    </source>
</evidence>
<comment type="subcellular location">
    <subcellularLocation>
        <location evidence="1 15">Cytoplasm</location>
    </subcellularLocation>
</comment>
<comment type="subunit">
    <text evidence="3 15">Tetramer of two alpha and two beta subunits.</text>
</comment>
<keyword evidence="12 15" id="KW-0648">Protein biosynthesis</keyword>
<reference evidence="21" key="1">
    <citation type="submission" date="2018-02" db="EMBL/GenBank/DDBJ databases">
        <title>Genome sequence of Desulfocucumis palustris strain NAW-5.</title>
        <authorList>
            <person name="Watanabe M."/>
            <person name="Kojima H."/>
            <person name="Fukui M."/>
        </authorList>
    </citation>
    <scope>NUCLEOTIDE SEQUENCE [LARGE SCALE GENOMIC DNA]</scope>
    <source>
        <strain evidence="21">NAW-5</strain>
    </source>
</reference>
<evidence type="ECO:0000256" key="13">
    <source>
        <dbReference type="ARBA" id="ARBA00023146"/>
    </source>
</evidence>
<dbReference type="GO" id="GO:0009328">
    <property type="term" value="C:phenylalanine-tRNA ligase complex"/>
    <property type="evidence" value="ECO:0007669"/>
    <property type="project" value="TreeGrafter"/>
</dbReference>
<dbReference type="InterPro" id="IPR045060">
    <property type="entry name" value="Phe-tRNA-ligase_IIc_bsu"/>
</dbReference>
<dbReference type="InterPro" id="IPR009061">
    <property type="entry name" value="DNA-bd_dom_put_sf"/>
</dbReference>
<dbReference type="Pfam" id="PF03483">
    <property type="entry name" value="B3_4"/>
    <property type="match status" value="1"/>
</dbReference>
<dbReference type="CDD" id="cd02796">
    <property type="entry name" value="tRNA_bind_bactPheRS"/>
    <property type="match status" value="1"/>
</dbReference>
<dbReference type="InterPro" id="IPR041616">
    <property type="entry name" value="PheRS_beta_core"/>
</dbReference>
<evidence type="ECO:0000256" key="10">
    <source>
        <dbReference type="ARBA" id="ARBA00022842"/>
    </source>
</evidence>
<dbReference type="GO" id="GO:0016740">
    <property type="term" value="F:transferase activity"/>
    <property type="evidence" value="ECO:0007669"/>
    <property type="project" value="UniProtKB-ARBA"/>
</dbReference>
<keyword evidence="6 15" id="KW-0436">Ligase</keyword>
<dbReference type="SMART" id="SM00873">
    <property type="entry name" value="B3_4"/>
    <property type="match status" value="1"/>
</dbReference>
<dbReference type="PANTHER" id="PTHR10947">
    <property type="entry name" value="PHENYLALANYL-TRNA SYNTHETASE BETA CHAIN AND LEUCINE-RICH REPEAT-CONTAINING PROTEIN 47"/>
    <property type="match status" value="1"/>
</dbReference>
<dbReference type="PROSITE" id="PS51483">
    <property type="entry name" value="B5"/>
    <property type="match status" value="1"/>
</dbReference>
<dbReference type="PROSITE" id="PS51447">
    <property type="entry name" value="FDX_ACB"/>
    <property type="match status" value="1"/>
</dbReference>